<gene>
    <name evidence="2" type="ORF">BN1224_DC9_AL_00180</name>
</gene>
<proteinExistence type="predicted"/>
<feature type="transmembrane region" description="Helical" evidence="1">
    <location>
        <begin position="34"/>
        <end position="58"/>
    </location>
</feature>
<accession>A0A0F7WPI6</accession>
<organism evidence="2">
    <name type="scientific">Chlamydia pneumoniae</name>
    <name type="common">Chlamydophila pneumoniae</name>
    <dbReference type="NCBI Taxonomy" id="83558"/>
    <lineage>
        <taxon>Bacteria</taxon>
        <taxon>Pseudomonadati</taxon>
        <taxon>Chlamydiota</taxon>
        <taxon>Chlamydiia</taxon>
        <taxon>Chlamydiales</taxon>
        <taxon>Chlamydiaceae</taxon>
        <taxon>Chlamydia/Chlamydophila group</taxon>
        <taxon>Chlamydia</taxon>
    </lineage>
</organism>
<dbReference type="AlphaFoldDB" id="A0A0F7WPI6"/>
<evidence type="ECO:0000256" key="1">
    <source>
        <dbReference type="SAM" id="Phobius"/>
    </source>
</evidence>
<keyword evidence="1" id="KW-0812">Transmembrane</keyword>
<protein>
    <submittedName>
        <fullName evidence="2">Uncharacterized protein</fullName>
    </submittedName>
</protein>
<keyword evidence="1" id="KW-1133">Transmembrane helix</keyword>
<feature type="transmembrane region" description="Helical" evidence="1">
    <location>
        <begin position="64"/>
        <end position="84"/>
    </location>
</feature>
<name>A0A0F7WPI6_CHLPN</name>
<evidence type="ECO:0000313" key="2">
    <source>
        <dbReference type="EMBL" id="CRI42195.1"/>
    </source>
</evidence>
<reference evidence="2" key="1">
    <citation type="submission" date="2015-05" db="EMBL/GenBank/DDBJ databases">
        <authorList>
            <person name="Rattei Thomas"/>
        </authorList>
    </citation>
    <scope>NUCLEOTIDE SEQUENCE</scope>
    <source>
        <strain evidence="2">DC9</strain>
    </source>
</reference>
<keyword evidence="1" id="KW-0472">Membrane</keyword>
<dbReference type="EMBL" id="LN847020">
    <property type="protein sequence ID" value="CRI42195.1"/>
    <property type="molecule type" value="Genomic_DNA"/>
</dbReference>
<sequence>MAVEGRVNSSQALNQDCQEVLANKQSKGLLRCRILSIVVAVITFIAGVVLIALTLASILTSVPYLALGVFLLLVTLGCIIFALCSEKIKKVPPTPISHKEEIIAWFEERKNIDMEKEKEDPEHFGRTATDIPMRSALDQFNHSCHHIHESPTLTETYRSHQDVLLFKDWCPVTLPDVTSEEEVLIRSVVGSYLLMEACVPKVSMLIDELHNKLKSPSERECLFIDKKTLQRKASFLFTQKDLATFFLAYTRVNDGHLAPFRAGAKWILIHYVRLRRQHNQNDFFTPGHSCYYARLAFNQTQRLYHQLFNVEKLRSIYANMEKDPLCHPWAFIPIYDLLKTEDHGDGFLEQQEDREYPSRAAQDQFWG</sequence>